<keyword evidence="1" id="KW-1133">Transmembrane helix</keyword>
<dbReference type="EMBL" id="KY194792">
    <property type="protein sequence ID" value="APG80673.1"/>
    <property type="molecule type" value="Genomic_DNA"/>
</dbReference>
<feature type="transmembrane region" description="Helical" evidence="1">
    <location>
        <begin position="69"/>
        <end position="90"/>
    </location>
</feature>
<sequence>MIELNAAKKLLVAALVLELLGYMASGLLAQSAPGVPALTQLSGFTKSLTQQTNNIPGDLNDTVISTTPVSGALSLTNALNYIGTYIGIAVNYLVRFLLVIFTLIYIIVDGMLMIVFLLTIFLPEIFVEVNLGEFAFLFGAAETVIDPLLAIYLFSVLRAIISGIEGAAGKAVMMAVRK</sequence>
<feature type="transmembrane region" description="Helical" evidence="1">
    <location>
        <begin position="97"/>
        <end position="122"/>
    </location>
</feature>
<keyword evidence="1" id="KW-0472">Membrane</keyword>
<keyword evidence="1" id="KW-0812">Transmembrane</keyword>
<feature type="transmembrane region" description="Helical" evidence="1">
    <location>
        <begin position="134"/>
        <end position="154"/>
    </location>
</feature>
<organism evidence="2">
    <name type="scientific">uncultured microorganism</name>
    <dbReference type="NCBI Taxonomy" id="358574"/>
    <lineage>
        <taxon>unclassified sequences</taxon>
        <taxon>environmental samples</taxon>
    </lineage>
</organism>
<evidence type="ECO:0000313" key="2">
    <source>
        <dbReference type="EMBL" id="APG80673.1"/>
    </source>
</evidence>
<dbReference type="AlphaFoldDB" id="A0A1L3KS62"/>
<protein>
    <submittedName>
        <fullName evidence="2">Uncharacterized protein</fullName>
    </submittedName>
</protein>
<name>A0A1L3KS62_9ZZZZ</name>
<accession>A0A1L3KS62</accession>
<reference evidence="2" key="1">
    <citation type="submission" date="2016-11" db="EMBL/GenBank/DDBJ databases">
        <title>New CRISPR-Cas systems from uncultivated microbespotential reviewing scientists.</title>
        <authorList>
            <person name="Burstein D."/>
            <person name="Harrington L.B."/>
            <person name="Strutt S.C."/>
            <person name="Probst A.J."/>
            <person name="Anantharaman K."/>
            <person name="Thoman B.C."/>
            <person name="Doudna J.A."/>
            <person name="Banfield J.F."/>
        </authorList>
    </citation>
    <scope>NUCLEOTIDE SEQUENCE</scope>
</reference>
<proteinExistence type="predicted"/>
<evidence type="ECO:0000256" key="1">
    <source>
        <dbReference type="SAM" id="Phobius"/>
    </source>
</evidence>